<dbReference type="GO" id="GO:0008360">
    <property type="term" value="P:regulation of cell shape"/>
    <property type="evidence" value="ECO:0007669"/>
    <property type="project" value="UniProtKB-UniRule"/>
</dbReference>
<reference evidence="11 12" key="1">
    <citation type="submission" date="2018-07" db="EMBL/GenBank/DDBJ databases">
        <title>Venubactetium sediminum gen. nov., sp. nov., isolated from a marine solar saltern.</title>
        <authorList>
            <person name="Wang S."/>
        </authorList>
    </citation>
    <scope>NUCLEOTIDE SEQUENCE [LARGE SCALE GENOMIC DNA]</scope>
    <source>
        <strain evidence="11 12">WD2A32</strain>
    </source>
</reference>
<evidence type="ECO:0000256" key="7">
    <source>
        <dbReference type="PROSITE-ProRule" id="PRU01373"/>
    </source>
</evidence>
<dbReference type="GO" id="GO:0016740">
    <property type="term" value="F:transferase activity"/>
    <property type="evidence" value="ECO:0007669"/>
    <property type="project" value="UniProtKB-KW"/>
</dbReference>
<sequence length="202" mass="22203">MWTRTRQTALPALLFAGLAACTADPYLEPLPRDDAGNAEASASQSAGQGTDQAEARKALLPRLADKVIVDKGRRQLHLVDDGQVFLTFKVALGSKPSGPKRAEGDGRTPEGSYVLDWRNPDSRFYRSIHISYPSPGDIRRARREGVDPGDNIMIHGLPADFEWMGRSHALTDWTEGCIAVTNEEMDLIWKSVPPGTPIEIRP</sequence>
<organism evidence="11 12">
    <name type="scientific">Ferruginivarius sediminum</name>
    <dbReference type="NCBI Taxonomy" id="2661937"/>
    <lineage>
        <taxon>Bacteria</taxon>
        <taxon>Pseudomonadati</taxon>
        <taxon>Pseudomonadota</taxon>
        <taxon>Alphaproteobacteria</taxon>
        <taxon>Rhodospirillales</taxon>
        <taxon>Rhodospirillaceae</taxon>
        <taxon>Ferruginivarius</taxon>
    </lineage>
</organism>
<evidence type="ECO:0000256" key="2">
    <source>
        <dbReference type="ARBA" id="ARBA00005992"/>
    </source>
</evidence>
<dbReference type="Gene3D" id="2.40.440.10">
    <property type="entry name" value="L,D-transpeptidase catalytic domain-like"/>
    <property type="match status" value="1"/>
</dbReference>
<dbReference type="PROSITE" id="PS52029">
    <property type="entry name" value="LD_TPASE"/>
    <property type="match status" value="1"/>
</dbReference>
<keyword evidence="3" id="KW-0808">Transferase</keyword>
<evidence type="ECO:0000256" key="1">
    <source>
        <dbReference type="ARBA" id="ARBA00004752"/>
    </source>
</evidence>
<gene>
    <name evidence="11" type="ORF">DRB17_12645</name>
</gene>
<dbReference type="UniPathway" id="UPA00219"/>
<keyword evidence="9" id="KW-0732">Signal</keyword>
<dbReference type="PROSITE" id="PS51257">
    <property type="entry name" value="PROKAR_LIPOPROTEIN"/>
    <property type="match status" value="1"/>
</dbReference>
<evidence type="ECO:0000256" key="8">
    <source>
        <dbReference type="SAM" id="MobiDB-lite"/>
    </source>
</evidence>
<proteinExistence type="inferred from homology"/>
<evidence type="ECO:0000259" key="10">
    <source>
        <dbReference type="PROSITE" id="PS52029"/>
    </source>
</evidence>
<name>A0A369TAQ2_9PROT</name>
<feature type="signal peptide" evidence="9">
    <location>
        <begin position="1"/>
        <end position="22"/>
    </location>
</feature>
<keyword evidence="4 7" id="KW-0133">Cell shape</keyword>
<dbReference type="EMBL" id="QPMH01000011">
    <property type="protein sequence ID" value="RDD61574.1"/>
    <property type="molecule type" value="Genomic_DNA"/>
</dbReference>
<feature type="region of interest" description="Disordered" evidence="8">
    <location>
        <begin position="30"/>
        <end position="53"/>
    </location>
</feature>
<keyword evidence="12" id="KW-1185">Reference proteome</keyword>
<protein>
    <recommendedName>
        <fullName evidence="10">L,D-TPase catalytic domain-containing protein</fullName>
    </recommendedName>
</protein>
<dbReference type="GO" id="GO:0004180">
    <property type="term" value="F:carboxypeptidase activity"/>
    <property type="evidence" value="ECO:0007669"/>
    <property type="project" value="UniProtKB-ARBA"/>
</dbReference>
<comment type="pathway">
    <text evidence="1 7">Cell wall biogenesis; peptidoglycan biosynthesis.</text>
</comment>
<feature type="active site" description="Proton donor/acceptor" evidence="7">
    <location>
        <position position="155"/>
    </location>
</feature>
<dbReference type="Proteomes" id="UP000253941">
    <property type="component" value="Unassembled WGS sequence"/>
</dbReference>
<dbReference type="SUPFAM" id="SSF141523">
    <property type="entry name" value="L,D-transpeptidase catalytic domain-like"/>
    <property type="match status" value="1"/>
</dbReference>
<dbReference type="GO" id="GO:0071555">
    <property type="term" value="P:cell wall organization"/>
    <property type="evidence" value="ECO:0007669"/>
    <property type="project" value="UniProtKB-UniRule"/>
</dbReference>
<feature type="domain" description="L,D-TPase catalytic" evidence="10">
    <location>
        <begin position="65"/>
        <end position="201"/>
    </location>
</feature>
<evidence type="ECO:0000256" key="9">
    <source>
        <dbReference type="SAM" id="SignalP"/>
    </source>
</evidence>
<dbReference type="CDD" id="cd16913">
    <property type="entry name" value="YkuD_like"/>
    <property type="match status" value="1"/>
</dbReference>
<evidence type="ECO:0000256" key="6">
    <source>
        <dbReference type="ARBA" id="ARBA00023316"/>
    </source>
</evidence>
<keyword evidence="5 7" id="KW-0573">Peptidoglycan synthesis</keyword>
<feature type="active site" description="Nucleophile" evidence="7">
    <location>
        <position position="177"/>
    </location>
</feature>
<dbReference type="InterPro" id="IPR038063">
    <property type="entry name" value="Transpep_catalytic_dom"/>
</dbReference>
<evidence type="ECO:0000256" key="5">
    <source>
        <dbReference type="ARBA" id="ARBA00022984"/>
    </source>
</evidence>
<evidence type="ECO:0000256" key="3">
    <source>
        <dbReference type="ARBA" id="ARBA00022679"/>
    </source>
</evidence>
<dbReference type="AlphaFoldDB" id="A0A369TAQ2"/>
<feature type="chain" id="PRO_5017025827" description="L,D-TPase catalytic domain-containing protein" evidence="9">
    <location>
        <begin position="23"/>
        <end position="202"/>
    </location>
</feature>
<dbReference type="Pfam" id="PF03734">
    <property type="entry name" value="YkuD"/>
    <property type="match status" value="1"/>
</dbReference>
<dbReference type="PANTHER" id="PTHR36699">
    <property type="entry name" value="LD-TRANSPEPTIDASE"/>
    <property type="match status" value="1"/>
</dbReference>
<accession>A0A369TAQ2</accession>
<evidence type="ECO:0000313" key="11">
    <source>
        <dbReference type="EMBL" id="RDD61574.1"/>
    </source>
</evidence>
<dbReference type="InterPro" id="IPR005490">
    <property type="entry name" value="LD_TPept_cat_dom"/>
</dbReference>
<feature type="compositionally biased region" description="Low complexity" evidence="8">
    <location>
        <begin position="37"/>
        <end position="52"/>
    </location>
</feature>
<evidence type="ECO:0000313" key="12">
    <source>
        <dbReference type="Proteomes" id="UP000253941"/>
    </source>
</evidence>
<keyword evidence="6 7" id="KW-0961">Cell wall biogenesis/degradation</keyword>
<comment type="similarity">
    <text evidence="2">Belongs to the YkuD family.</text>
</comment>
<evidence type="ECO:0000256" key="4">
    <source>
        <dbReference type="ARBA" id="ARBA00022960"/>
    </source>
</evidence>
<dbReference type="GO" id="GO:0009252">
    <property type="term" value="P:peptidoglycan biosynthetic process"/>
    <property type="evidence" value="ECO:0007669"/>
    <property type="project" value="UniProtKB-UniPathway"/>
</dbReference>
<dbReference type="PANTHER" id="PTHR36699:SF1">
    <property type="entry name" value="L,D-TRANSPEPTIDASE YAFK-RELATED"/>
    <property type="match status" value="1"/>
</dbReference>
<comment type="caution">
    <text evidence="11">The sequence shown here is derived from an EMBL/GenBank/DDBJ whole genome shotgun (WGS) entry which is preliminary data.</text>
</comment>